<dbReference type="Proteomes" id="UP000316639">
    <property type="component" value="Unassembled WGS sequence"/>
</dbReference>
<reference evidence="2 3" key="1">
    <citation type="submission" date="2019-07" db="EMBL/GenBank/DDBJ databases">
        <title>Lentzea xizangensis sp. nov., isolated from Qinghai-Tibetan Plateau Soils.</title>
        <authorList>
            <person name="Huang J."/>
        </authorList>
    </citation>
    <scope>NUCLEOTIDE SEQUENCE [LARGE SCALE GENOMIC DNA]</scope>
    <source>
        <strain evidence="2 3">FXJ1.1311</strain>
    </source>
</reference>
<dbReference type="OrthoDB" id="7839592at2"/>
<proteinExistence type="predicted"/>
<protein>
    <submittedName>
        <fullName evidence="2">DUF4253 domain-containing protein</fullName>
    </submittedName>
</protein>
<gene>
    <name evidence="2" type="ORF">FKR81_15175</name>
</gene>
<feature type="domain" description="DUF4253" evidence="1">
    <location>
        <begin position="141"/>
        <end position="249"/>
    </location>
</feature>
<organism evidence="2 3">
    <name type="scientific">Lentzea tibetensis</name>
    <dbReference type="NCBI Taxonomy" id="2591470"/>
    <lineage>
        <taxon>Bacteria</taxon>
        <taxon>Bacillati</taxon>
        <taxon>Actinomycetota</taxon>
        <taxon>Actinomycetes</taxon>
        <taxon>Pseudonocardiales</taxon>
        <taxon>Pseudonocardiaceae</taxon>
        <taxon>Lentzea</taxon>
    </lineage>
</organism>
<name>A0A563EUY9_9PSEU</name>
<dbReference type="AlphaFoldDB" id="A0A563EUY9"/>
<dbReference type="Pfam" id="PF14062">
    <property type="entry name" value="DUF4253"/>
    <property type="match status" value="1"/>
</dbReference>
<evidence type="ECO:0000259" key="1">
    <source>
        <dbReference type="Pfam" id="PF14062"/>
    </source>
</evidence>
<keyword evidence="3" id="KW-1185">Reference proteome</keyword>
<sequence length="249" mass="27456">MLSELLRAVPLPPGRIVHATEGAPAFWLSDDPVDAALWRRLDHDGLWPLVLTTSEVDDPGRPWASGEVWHAGNTAPENHDPEQLMAGWWHGLAEPDPDEEELVTDPFGRQWPGLAPPHPQRHDPGEAASRLAESLMTERARLGLVAARRGSDALVAMGWKGPTNYVSDIGRLASVLRSWEDRFGARVVGLESHALLHVSVAAPPVDHEQALRVAAEHFTFCPENVRTSSTIGDYAEELVGSTEWGFWWD</sequence>
<dbReference type="RefSeq" id="WP_146352354.1">
    <property type="nucleotide sequence ID" value="NZ_VOBR01000008.1"/>
</dbReference>
<dbReference type="EMBL" id="VOBR01000008">
    <property type="protein sequence ID" value="TWP51537.1"/>
    <property type="molecule type" value="Genomic_DNA"/>
</dbReference>
<comment type="caution">
    <text evidence="2">The sequence shown here is derived from an EMBL/GenBank/DDBJ whole genome shotgun (WGS) entry which is preliminary data.</text>
</comment>
<accession>A0A563EUY9</accession>
<dbReference type="InterPro" id="IPR025349">
    <property type="entry name" value="DUF4253"/>
</dbReference>
<evidence type="ECO:0000313" key="2">
    <source>
        <dbReference type="EMBL" id="TWP51537.1"/>
    </source>
</evidence>
<evidence type="ECO:0000313" key="3">
    <source>
        <dbReference type="Proteomes" id="UP000316639"/>
    </source>
</evidence>